<proteinExistence type="predicted"/>
<reference evidence="2 3" key="1">
    <citation type="journal article" date="2020" name="Nature">
        <title>Six reference-quality genomes reveal evolution of bat adaptations.</title>
        <authorList>
            <person name="Jebb D."/>
            <person name="Huang Z."/>
            <person name="Pippel M."/>
            <person name="Hughes G.M."/>
            <person name="Lavrichenko K."/>
            <person name="Devanna P."/>
            <person name="Winkler S."/>
            <person name="Jermiin L.S."/>
            <person name="Skirmuntt E.C."/>
            <person name="Katzourakis A."/>
            <person name="Burkitt-Gray L."/>
            <person name="Ray D.A."/>
            <person name="Sullivan K.A.M."/>
            <person name="Roscito J.G."/>
            <person name="Kirilenko B.M."/>
            <person name="Davalos L.M."/>
            <person name="Corthals A.P."/>
            <person name="Power M.L."/>
            <person name="Jones G."/>
            <person name="Ransome R.D."/>
            <person name="Dechmann D.K.N."/>
            <person name="Locatelli A.G."/>
            <person name="Puechmaille S.J."/>
            <person name="Fedrigo O."/>
            <person name="Jarvis E.D."/>
            <person name="Hiller M."/>
            <person name="Vernes S.C."/>
            <person name="Myers E.W."/>
            <person name="Teeling E.C."/>
        </authorList>
    </citation>
    <scope>NUCLEOTIDE SEQUENCE [LARGE SCALE GENOMIC DNA]</scope>
    <source>
        <strain evidence="2">Bat1K_MPI-CBG_1</strain>
    </source>
</reference>
<evidence type="ECO:0000313" key="2">
    <source>
        <dbReference type="EMBL" id="KAF6125534.1"/>
    </source>
</evidence>
<comment type="caution">
    <text evidence="2">The sequence shown here is derived from an EMBL/GenBank/DDBJ whole genome shotgun (WGS) entry which is preliminary data.</text>
</comment>
<feature type="region of interest" description="Disordered" evidence="1">
    <location>
        <begin position="110"/>
        <end position="142"/>
    </location>
</feature>
<evidence type="ECO:0000256" key="1">
    <source>
        <dbReference type="SAM" id="MobiDB-lite"/>
    </source>
</evidence>
<dbReference type="EMBL" id="JABVXQ010000002">
    <property type="protein sequence ID" value="KAF6125534.1"/>
    <property type="molecule type" value="Genomic_DNA"/>
</dbReference>
<organism evidence="2 3">
    <name type="scientific">Phyllostomus discolor</name>
    <name type="common">pale spear-nosed bat</name>
    <dbReference type="NCBI Taxonomy" id="89673"/>
    <lineage>
        <taxon>Eukaryota</taxon>
        <taxon>Metazoa</taxon>
        <taxon>Chordata</taxon>
        <taxon>Craniata</taxon>
        <taxon>Vertebrata</taxon>
        <taxon>Euteleostomi</taxon>
        <taxon>Mammalia</taxon>
        <taxon>Eutheria</taxon>
        <taxon>Laurasiatheria</taxon>
        <taxon>Chiroptera</taxon>
        <taxon>Yangochiroptera</taxon>
        <taxon>Phyllostomidae</taxon>
        <taxon>Phyllostominae</taxon>
        <taxon>Phyllostomus</taxon>
    </lineage>
</organism>
<accession>A0A834BAH3</accession>
<sequence>MPNQLSHTSQDVLSFPNKTLLTPRILAAGYPGVQSSKVSTESCLLPLSATTSAVKKKCLLVRIKKWPQSSNFMLSDCSNLHKDMESVSPPLGSGVVLVLLWPIEHRRINNVPGVNPSPKRPRLPPLASLRPCQKSYESAKAS</sequence>
<evidence type="ECO:0000313" key="3">
    <source>
        <dbReference type="Proteomes" id="UP000664940"/>
    </source>
</evidence>
<name>A0A834BAH3_9CHIR</name>
<dbReference type="AlphaFoldDB" id="A0A834BAH3"/>
<protein>
    <submittedName>
        <fullName evidence="2">Uncharacterized protein</fullName>
    </submittedName>
</protein>
<gene>
    <name evidence="2" type="ORF">HJG60_009951</name>
</gene>
<dbReference type="Proteomes" id="UP000664940">
    <property type="component" value="Unassembled WGS sequence"/>
</dbReference>